<evidence type="ECO:0000259" key="2">
    <source>
        <dbReference type="PROSITE" id="PS51038"/>
    </source>
</evidence>
<feature type="region of interest" description="Disordered" evidence="1">
    <location>
        <begin position="1207"/>
        <end position="1244"/>
    </location>
</feature>
<evidence type="ECO:0000313" key="3">
    <source>
        <dbReference type="EMBL" id="KAK0172921.1"/>
    </source>
</evidence>
<evidence type="ECO:0000313" key="4">
    <source>
        <dbReference type="Proteomes" id="UP001168990"/>
    </source>
</evidence>
<feature type="compositionally biased region" description="Polar residues" evidence="1">
    <location>
        <begin position="1213"/>
        <end position="1236"/>
    </location>
</feature>
<dbReference type="InterPro" id="IPR048924">
    <property type="entry name" value="BAHCC1-like_Tudor"/>
</dbReference>
<dbReference type="EMBL" id="JAQQBS010000002">
    <property type="protein sequence ID" value="KAK0172921.1"/>
    <property type="molecule type" value="Genomic_DNA"/>
</dbReference>
<feature type="region of interest" description="Disordered" evidence="1">
    <location>
        <begin position="1998"/>
        <end position="2019"/>
    </location>
</feature>
<sequence>MLVPPVAQGGSSSGRQVGDPGARTQQNSMSGTATALWPIVPAHTHSSGNQQSQIPPPLAVTPAPAHNQGINRYELYSLFPGSGAGGYVATTPGTPTATSTRAYHATAHKVSESVFSAAVGVGGVGGYTWGAPTPPPGSPYSPVPAVTQLELLAKNLATLAPHHAQQSLSLQGAVGVNVGASLHHAHHSHAQHTLNLAGLHHLHHGESTMTTTSATSFTSKFIDDRTLTLGGLHQSAFSPQLSLVTAGPPTLNINSFSSPNAQANIVPTSGGVLVHEYQSSGPNPIGGCQSSTNGSCSINIPSGGASATNNVSTVMVHGTTTCPVDTNFVQSTLTKKRESSFITAQGQTSIKLENKTTKQSCICKNTNVTTNISAGKTKIVHSEAGCSRTLPVASSWNGQDTFAYTNAASQSAATNLVKRESFTAVPCQVAEVSTSLHATTATTKIEPISPKSENGIVVSSATTNGIPVGIAVARQRLQHQETSSTSMRNVSLSHHTSHHASYHHFQPDTLGSTTAMAMGGTTLLHCGTGGDDRTSHLTIPSGALAPSINAATLHSGLSNIGPGAPSAWPPTLWQYPTTAMSPLEPIGFPQIGVGLQGGLQLVRDPTTGQLLLIHAVAEQMQQAVVWPNYSNHTGTNVGAASSPLLLPGPTPPSLQLLNDINGARLVLTENKRKHQHNAMPIVKIEADCASPNTTIIASAESNKSLQTVTTMTGSIVPDPPLLTTLHYYPHAPALVQISHAESTQCRTQRNTFISKPTSPVSCLTPPPEITNAISGIDRNNVLAVQDASNQTDAPDIDDHFSVDGFIKQEQIFSACNQSVLATCVNFNTVSSSIERSRTPNNTLHSSPNFVINKINESVNIDGNDSHVVNNIEESSLIDQTIERVVSCKSNLTESSNAESASIIEDNNKLEKKIPRFGSRLIEITEENCDSFHENLEFFGRRHEPSEELYKSNNSEEEILNQQKIVDKIIISPLKNDEINVNEPDTCHSISSTIDDTSSIISLGNENETKKICDIVKPFSEPLKSYKIASICPEEIENNDNELQIINKSLDMPSIDCDEQHQTEINVKRELDELISPIQPHSMELDDANNISEKLNNSEKKQCADKFHPGIENVVEKLKKNAAAAALQDHQIVENSIDVNNKNDDFHSGQQSIANCQSIKLGNGLKKRILQSCEATLSLENASAKQNDDINSLNTKYSGINNNITNNINHGEKNASSSVVNKQKSNDSFEPVSNSDVDSAKGKQKSNVDLSGLELLSNSIAQLEQLKPNESLPINENIQDQKESNNNNVDSPLGLLCALAEQRFMEEVGQNVPKRSVINYENPEELSNAGILLLNLRKVTELENSKNERIIIETAKKIDDEDTCSDVEKSQNRTFEMFKFGNKNCNDTVEHNVINYSRECEADDADDDCTDSETEVIKNKSQSKIYHNIESENFVISDDQIKSVDKIEQINRDNNWSHGNMNAMELHMREKLADIQKKYKEKQMELSKLSPRKDDGKCLGKSRKKSFECDYLSIDNQQQNIINKSLIKFNEENDSTSNSIECTVDMSKSNTNLVKLDEPRSHIKLLDSIPNVSLAIPPQTTSTIAFSPDDNINSDNESNNSVMMMSSDAVSPTLSIPLLNSASKKRKVGRPRKFMSTSTSARHLTETIVSKKSRTKSSLISYLLNSKNRQQCKFNSKTNQNSKGISKANNKSTKSKVKSIKHTQLHNKNVICSIIAEKAKLSQEAKLEKKIMKLKPTINDEITEKSNDFEINKQFNYSLNNISNEKDEVEKIHQSPEELLEKSSSELIIDEEKCEKIKKKKRKSTSSSSPLRHKVDDNDRKLSKRRKSSDCRECKECARAAKAENLNNIVNRCKLTSEHLSNDQMRVLTAMGGLFYAGRLSAVQAPDIYAITLDGERGNRPHIHSREEILQDAIVEVCPKSTKELPPGTRLCAYWSQQYRCLYPGTSVEPSEPDSELDDKFVSVEFDDGDSGKIALQDIRLLQPDYPVVEYDPNPLLTLGKKRRQTSTSTDDKRLSNESNLSVKSINSTSIESTSNLSMINVNNNADNVRKIDGIDDKTLDEYRERKKLKKRRRDKLKRLQDAALFNDGKRKHRKHKCCEEHRKHKHRKHRKHKRRHSHHASHSEASHFSGGDSCSGHFSEGDNINESAIAKDKNTTTINNKLNDNDDDDDDNDLADIVSLTELPQTPELIHDEQMPIVKVDKVKKSDKKLKSKERQDSVENRSKMAAFLPARQLWGWSGKGYRRPGAKGRAKKQFFKAIQRGSEAIQIGDSAVFLSTGRPDRPYIGKIESMWETTNSNMVVKVKWFYHPEETVGAPANLKYPGALFESPHMDENDVQTISHKCEVLPLHDYTIKLEKEPHRYLTIYDHNDIYYLAGYYDPTTYLLTLQPDVV</sequence>
<feature type="compositionally biased region" description="Polar residues" evidence="1">
    <location>
        <begin position="44"/>
        <end position="53"/>
    </location>
</feature>
<proteinExistence type="predicted"/>
<accession>A0AA39FP06</accession>
<feature type="region of interest" description="Disordered" evidence="1">
    <location>
        <begin position="1798"/>
        <end position="1824"/>
    </location>
</feature>
<dbReference type="Gene3D" id="2.30.30.490">
    <property type="match status" value="1"/>
</dbReference>
<feature type="domain" description="BAH" evidence="2">
    <location>
        <begin position="2264"/>
        <end position="2389"/>
    </location>
</feature>
<feature type="region of interest" description="Disordered" evidence="1">
    <location>
        <begin position="1674"/>
        <end position="1699"/>
    </location>
</feature>
<evidence type="ECO:0000256" key="1">
    <source>
        <dbReference type="SAM" id="MobiDB-lite"/>
    </source>
</evidence>
<feature type="region of interest" description="Disordered" evidence="1">
    <location>
        <begin position="1"/>
        <end position="29"/>
    </location>
</feature>
<protein>
    <recommendedName>
        <fullName evidence="2">BAH domain-containing protein</fullName>
    </recommendedName>
</protein>
<dbReference type="Pfam" id="PF24912">
    <property type="entry name" value="SH3_TNRC18"/>
    <property type="match status" value="1"/>
</dbReference>
<dbReference type="InterPro" id="IPR052429">
    <property type="entry name" value="BAH_domain_protein"/>
</dbReference>
<dbReference type="Proteomes" id="UP001168990">
    <property type="component" value="Unassembled WGS sequence"/>
</dbReference>
<dbReference type="InterPro" id="IPR056841">
    <property type="entry name" value="TNRC18_BAHCC1-like_SH3"/>
</dbReference>
<feature type="region of interest" description="Disordered" evidence="1">
    <location>
        <begin position="42"/>
        <end position="65"/>
    </location>
</feature>
<gene>
    <name evidence="3" type="ORF">PV328_006184</name>
</gene>
<dbReference type="GO" id="GO:0003682">
    <property type="term" value="F:chromatin binding"/>
    <property type="evidence" value="ECO:0007669"/>
    <property type="project" value="InterPro"/>
</dbReference>
<dbReference type="Pfam" id="PF01426">
    <property type="entry name" value="BAH"/>
    <property type="match status" value="1"/>
</dbReference>
<dbReference type="PANTHER" id="PTHR12505">
    <property type="entry name" value="PHD FINGER TRANSCRIPTION FACTOR"/>
    <property type="match status" value="1"/>
</dbReference>
<dbReference type="Pfam" id="PF21744">
    <property type="entry name" value="BAHCC1-like_Tudor"/>
    <property type="match status" value="1"/>
</dbReference>
<name>A0AA39FP06_9HYME</name>
<organism evidence="3 4">
    <name type="scientific">Microctonus aethiopoides</name>
    <dbReference type="NCBI Taxonomy" id="144406"/>
    <lineage>
        <taxon>Eukaryota</taxon>
        <taxon>Metazoa</taxon>
        <taxon>Ecdysozoa</taxon>
        <taxon>Arthropoda</taxon>
        <taxon>Hexapoda</taxon>
        <taxon>Insecta</taxon>
        <taxon>Pterygota</taxon>
        <taxon>Neoptera</taxon>
        <taxon>Endopterygota</taxon>
        <taxon>Hymenoptera</taxon>
        <taxon>Apocrita</taxon>
        <taxon>Ichneumonoidea</taxon>
        <taxon>Braconidae</taxon>
        <taxon>Euphorinae</taxon>
        <taxon>Microctonus</taxon>
    </lineage>
</organism>
<dbReference type="InterPro" id="IPR043151">
    <property type="entry name" value="BAH_sf"/>
</dbReference>
<dbReference type="InterPro" id="IPR001025">
    <property type="entry name" value="BAH_dom"/>
</dbReference>
<dbReference type="SMART" id="SM00439">
    <property type="entry name" value="BAH"/>
    <property type="match status" value="1"/>
</dbReference>
<keyword evidence="4" id="KW-1185">Reference proteome</keyword>
<dbReference type="PROSITE" id="PS51038">
    <property type="entry name" value="BAH"/>
    <property type="match status" value="1"/>
</dbReference>
<dbReference type="PANTHER" id="PTHR12505:SF24">
    <property type="entry name" value="PROTEIN WINGED EYE"/>
    <property type="match status" value="1"/>
</dbReference>
<comment type="caution">
    <text evidence="3">The sequence shown here is derived from an EMBL/GenBank/DDBJ whole genome shotgun (WGS) entry which is preliminary data.</text>
</comment>
<dbReference type="CDD" id="cd04714">
    <property type="entry name" value="BAH_BAHCC1"/>
    <property type="match status" value="1"/>
</dbReference>
<feature type="compositionally biased region" description="Basic residues" evidence="1">
    <location>
        <begin position="2089"/>
        <end position="2120"/>
    </location>
</feature>
<reference evidence="3" key="1">
    <citation type="journal article" date="2023" name="bioRxiv">
        <title>Scaffold-level genome assemblies of two parasitoid biocontrol wasps reveal the parthenogenesis mechanism and an associated novel virus.</title>
        <authorList>
            <person name="Inwood S."/>
            <person name="Skelly J."/>
            <person name="Guhlin J."/>
            <person name="Harrop T."/>
            <person name="Goldson S."/>
            <person name="Dearden P."/>
        </authorList>
    </citation>
    <scope>NUCLEOTIDE SEQUENCE</scope>
    <source>
        <strain evidence="3">Irish</strain>
        <tissue evidence="3">Whole body</tissue>
    </source>
</reference>
<reference evidence="3" key="2">
    <citation type="submission" date="2023-03" db="EMBL/GenBank/DDBJ databases">
        <authorList>
            <person name="Inwood S.N."/>
            <person name="Skelly J.G."/>
            <person name="Guhlin J."/>
            <person name="Harrop T.W.R."/>
            <person name="Goldson S.G."/>
            <person name="Dearden P.K."/>
        </authorList>
    </citation>
    <scope>NUCLEOTIDE SEQUENCE</scope>
    <source>
        <strain evidence="3">Irish</strain>
        <tissue evidence="3">Whole body</tissue>
    </source>
</reference>
<feature type="region of interest" description="Disordered" evidence="1">
    <location>
        <begin position="2080"/>
        <end position="2140"/>
    </location>
</feature>
<feature type="compositionally biased region" description="Polar residues" evidence="1">
    <location>
        <begin position="1674"/>
        <end position="1691"/>
    </location>
</feature>